<comment type="subcellular location">
    <subcellularLocation>
        <location evidence="1">Cell membrane</location>
        <topology evidence="1">Multi-pass membrane protein</topology>
    </subcellularLocation>
</comment>
<keyword evidence="4" id="KW-1003">Cell membrane</keyword>
<gene>
    <name evidence="9" type="ORF">CPZ25_016605</name>
</gene>
<organism evidence="9 10">
    <name type="scientific">Eubacterium maltosivorans</name>
    <dbReference type="NCBI Taxonomy" id="2041044"/>
    <lineage>
        <taxon>Bacteria</taxon>
        <taxon>Bacillati</taxon>
        <taxon>Bacillota</taxon>
        <taxon>Clostridia</taxon>
        <taxon>Eubacteriales</taxon>
        <taxon>Eubacteriaceae</taxon>
        <taxon>Eubacterium</taxon>
    </lineage>
</organism>
<evidence type="ECO:0000256" key="1">
    <source>
        <dbReference type="ARBA" id="ARBA00004651"/>
    </source>
</evidence>
<evidence type="ECO:0000256" key="7">
    <source>
        <dbReference type="ARBA" id="ARBA00023136"/>
    </source>
</evidence>
<evidence type="ECO:0000256" key="3">
    <source>
        <dbReference type="ARBA" id="ARBA00022448"/>
    </source>
</evidence>
<feature type="transmembrane region" description="Helical" evidence="8">
    <location>
        <begin position="325"/>
        <end position="347"/>
    </location>
</feature>
<dbReference type="PANTHER" id="PTHR42810:SF2">
    <property type="entry name" value="PURINE PERMEASE C1399.01C-RELATED"/>
    <property type="match status" value="1"/>
</dbReference>
<feature type="transmembrane region" description="Helical" evidence="8">
    <location>
        <begin position="61"/>
        <end position="81"/>
    </location>
</feature>
<feature type="transmembrane region" description="Helical" evidence="8">
    <location>
        <begin position="175"/>
        <end position="195"/>
    </location>
</feature>
<evidence type="ECO:0000313" key="9">
    <source>
        <dbReference type="EMBL" id="QCT72874.1"/>
    </source>
</evidence>
<feature type="transmembrane region" description="Helical" evidence="8">
    <location>
        <begin position="414"/>
        <end position="434"/>
    </location>
</feature>
<feature type="transmembrane region" description="Helical" evidence="8">
    <location>
        <begin position="202"/>
        <end position="220"/>
    </location>
</feature>
<comment type="similarity">
    <text evidence="2">Belongs to the nucleobase:cation symporter-2 (NCS2) (TC 2.A.40) family.</text>
</comment>
<feature type="transmembrane region" description="Helical" evidence="8">
    <location>
        <begin position="240"/>
        <end position="260"/>
    </location>
</feature>
<dbReference type="GO" id="GO:0005886">
    <property type="term" value="C:plasma membrane"/>
    <property type="evidence" value="ECO:0007669"/>
    <property type="project" value="UniProtKB-SubCell"/>
</dbReference>
<dbReference type="InterPro" id="IPR006042">
    <property type="entry name" value="Xan_ur_permease"/>
</dbReference>
<dbReference type="EMBL" id="CP029487">
    <property type="protein sequence ID" value="QCT72874.1"/>
    <property type="molecule type" value="Genomic_DNA"/>
</dbReference>
<dbReference type="InterPro" id="IPR006043">
    <property type="entry name" value="NCS2"/>
</dbReference>
<dbReference type="NCBIfam" id="TIGR03173">
    <property type="entry name" value="pbuX"/>
    <property type="match status" value="1"/>
</dbReference>
<keyword evidence="7 8" id="KW-0472">Membrane</keyword>
<evidence type="ECO:0000256" key="4">
    <source>
        <dbReference type="ARBA" id="ARBA00022475"/>
    </source>
</evidence>
<evidence type="ECO:0000256" key="6">
    <source>
        <dbReference type="ARBA" id="ARBA00022989"/>
    </source>
</evidence>
<keyword evidence="5 8" id="KW-0812">Transmembrane</keyword>
<feature type="transmembrane region" description="Helical" evidence="8">
    <location>
        <begin position="386"/>
        <end position="408"/>
    </location>
</feature>
<keyword evidence="10" id="KW-1185">Reference proteome</keyword>
<name>A0A4P9CB97_EUBML</name>
<dbReference type="InterPro" id="IPR017588">
    <property type="entry name" value="UacT-like"/>
</dbReference>
<dbReference type="GO" id="GO:0042907">
    <property type="term" value="F:xanthine transmembrane transporter activity"/>
    <property type="evidence" value="ECO:0007669"/>
    <property type="project" value="TreeGrafter"/>
</dbReference>
<reference evidence="9 10" key="1">
    <citation type="submission" date="2018-05" db="EMBL/GenBank/DDBJ databases">
        <title>Genome comparison of Eubacterium sp.</title>
        <authorList>
            <person name="Feng Y."/>
            <person name="Sanchez-Andrea I."/>
            <person name="Stams A.J.M."/>
            <person name="De Vos W.M."/>
        </authorList>
    </citation>
    <scope>NUCLEOTIDE SEQUENCE [LARGE SCALE GENOMIC DNA]</scope>
    <source>
        <strain evidence="9 10">YI</strain>
    </source>
</reference>
<dbReference type="PROSITE" id="PS01116">
    <property type="entry name" value="XANTH_URACIL_PERMASE"/>
    <property type="match status" value="1"/>
</dbReference>
<dbReference type="Pfam" id="PF00860">
    <property type="entry name" value="Xan_ur_permease"/>
    <property type="match status" value="1"/>
</dbReference>
<protein>
    <submittedName>
        <fullName evidence="9">Purine permease</fullName>
    </submittedName>
</protein>
<evidence type="ECO:0000256" key="8">
    <source>
        <dbReference type="SAM" id="Phobius"/>
    </source>
</evidence>
<dbReference type="PANTHER" id="PTHR42810">
    <property type="entry name" value="PURINE PERMEASE C1399.01C-RELATED"/>
    <property type="match status" value="1"/>
</dbReference>
<keyword evidence="6 8" id="KW-1133">Transmembrane helix</keyword>
<dbReference type="Proteomes" id="UP000218387">
    <property type="component" value="Chromosome"/>
</dbReference>
<proteinExistence type="inferred from homology"/>
<feature type="transmembrane region" description="Helical" evidence="8">
    <location>
        <begin position="142"/>
        <end position="163"/>
    </location>
</feature>
<dbReference type="KEGG" id="emt:CPZ25_016605"/>
<evidence type="ECO:0000256" key="5">
    <source>
        <dbReference type="ARBA" id="ARBA00022692"/>
    </source>
</evidence>
<keyword evidence="3" id="KW-0813">Transport</keyword>
<dbReference type="NCBIfam" id="TIGR00801">
    <property type="entry name" value="ncs2"/>
    <property type="match status" value="1"/>
</dbReference>
<evidence type="ECO:0000256" key="2">
    <source>
        <dbReference type="ARBA" id="ARBA00008821"/>
    </source>
</evidence>
<dbReference type="NCBIfam" id="NF037981">
    <property type="entry name" value="NCS2_1"/>
    <property type="match status" value="1"/>
</dbReference>
<evidence type="ECO:0000313" key="10">
    <source>
        <dbReference type="Proteomes" id="UP000218387"/>
    </source>
</evidence>
<dbReference type="RefSeq" id="WP_096920153.1">
    <property type="nucleotide sequence ID" value="NZ_CP029487.1"/>
</dbReference>
<feature type="transmembrane region" description="Helical" evidence="8">
    <location>
        <begin position="88"/>
        <end position="107"/>
    </location>
</feature>
<feature type="transmembrane region" description="Helical" evidence="8">
    <location>
        <begin position="34"/>
        <end position="55"/>
    </location>
</feature>
<dbReference type="AlphaFoldDB" id="A0A4P9CB97"/>
<accession>A0A4P9CB97</accession>
<feature type="transmembrane region" description="Helical" evidence="8">
    <location>
        <begin position="353"/>
        <end position="374"/>
    </location>
</feature>
<sequence length="452" mass="47698">MKEKENVTASVSNIFKLNGRVPVSKAVPFGVQHVLAMFVANIAPILIVANVAGLSEDQKAMLVQNAMFIAGIGTLVQLYPLWKIGARLPIVMGISFTFVTILSYVAATYGYPAAMGAVLIGGLIEGTLGLFAKYWRRIISPIVAACVVTSIGFSLLIVGATSFGGGSGSETFGSAQNLILGSVTLVCCLLFNIFAKSYWKQLSVLFGLVVGYILAIFMGAVDFSDMSNVGIVALPQFMPFVPEFNLGAIIAVTLIFLVSATETIGDTSAMAVTGLGRDVTDQEISGSLACDGYMSSISSLFGCMPITSFSQNVGLIAMTKVVNRFTIMTGAFVMILAGLVPVVGKLFATLPEAVLGGCTIMMFGTIVVSGIQMITRCGFNQRNTIIVALSLSVGIGFTQVPEIFSIFPQMVQQVFANNCVAIVFVVAVILNLVLPKDMELKAPEAATENTAE</sequence>
<feature type="transmembrane region" description="Helical" evidence="8">
    <location>
        <begin position="113"/>
        <end position="135"/>
    </location>
</feature>